<protein>
    <submittedName>
        <fullName evidence="1">Uncharacterized protein</fullName>
    </submittedName>
</protein>
<gene>
    <name evidence="1" type="ORF">M153_10000003637</name>
</gene>
<keyword evidence="2" id="KW-1185">Reference proteome</keyword>
<dbReference type="Proteomes" id="UP000051530">
    <property type="component" value="Unassembled WGS sequence"/>
</dbReference>
<evidence type="ECO:0000313" key="1">
    <source>
        <dbReference type="EMBL" id="KRH93362.1"/>
    </source>
</evidence>
<proteinExistence type="predicted"/>
<reference evidence="1 2" key="1">
    <citation type="submission" date="2015-07" db="EMBL/GenBank/DDBJ databases">
        <title>The genome of Pseudoloma neurophilia, a relevant intracellular parasite of the zebrafish.</title>
        <authorList>
            <person name="Ndikumana S."/>
            <person name="Pelin A."/>
            <person name="Sanders J."/>
            <person name="Corradi N."/>
        </authorList>
    </citation>
    <scope>NUCLEOTIDE SEQUENCE [LARGE SCALE GENOMIC DNA]</scope>
    <source>
        <strain evidence="1 2">MK1</strain>
    </source>
</reference>
<dbReference type="VEuPathDB" id="MicrosporidiaDB:M153_10000003637"/>
<dbReference type="AlphaFoldDB" id="A0A0R0LVF7"/>
<name>A0A0R0LVF7_9MICR</name>
<sequence length="96" mass="11200">RTMNILKTEFDLSNLIKMTTFVSIKSKRCFFIKFLFPVSINKVASFNTLKSVFQLKIIKKKLILTIPEQYSSQVHLIYNTGGHLSEYSQTNYIVPY</sequence>
<dbReference type="EMBL" id="LGUB01000369">
    <property type="protein sequence ID" value="KRH93362.1"/>
    <property type="molecule type" value="Genomic_DNA"/>
</dbReference>
<evidence type="ECO:0000313" key="2">
    <source>
        <dbReference type="Proteomes" id="UP000051530"/>
    </source>
</evidence>
<feature type="non-terminal residue" evidence="1">
    <location>
        <position position="1"/>
    </location>
</feature>
<comment type="caution">
    <text evidence="1">The sequence shown here is derived from an EMBL/GenBank/DDBJ whole genome shotgun (WGS) entry which is preliminary data.</text>
</comment>
<organism evidence="1 2">
    <name type="scientific">Pseudoloma neurophilia</name>
    <dbReference type="NCBI Taxonomy" id="146866"/>
    <lineage>
        <taxon>Eukaryota</taxon>
        <taxon>Fungi</taxon>
        <taxon>Fungi incertae sedis</taxon>
        <taxon>Microsporidia</taxon>
        <taxon>Pseudoloma</taxon>
    </lineage>
</organism>
<accession>A0A0R0LVF7</accession>